<keyword evidence="2 5" id="KW-0812">Transmembrane</keyword>
<dbReference type="PROSITE" id="PS50850">
    <property type="entry name" value="MFS"/>
    <property type="match status" value="1"/>
</dbReference>
<sequence length="422" mass="47659">MTLKTRAWSSPKDGNKHQAFAEKRFPSLLVTAKLSLRRPNCRLSEMGSLYQLKERVYFPKRCIFMILGFFGTFLLYATRVNLSVAIVAMVNDSEHHEFNPFNNSVKCYNQLRNDTHPAKNVQKGMKYNWDSKIQGLILSSAYYGFFFTQLPGGILSERIGAKWIYGSGVLISNVLYLLLPFAASLGYEVFIAIRVIEGFAEGLTFPAINFAISNWSPKSERSRISSIIFLGIPFGMIIGMTVSGVLSSTEFLGGWPSTFYLFGSCGILWFIFWSTLVYETPKDHPYISAEELAYIQDGQTESFTVLHENNNNRKPVVPWKDIFSSLPVWAVIIAHLGNAYALVLLLAEMPTYFRQVLQLDIQTDGLLSAIPYVCQIVSSAASSYIADRLRMSNKISITSIRKIMNSIERDKRKSLTGFNFGF</sequence>
<dbReference type="GO" id="GO:0016020">
    <property type="term" value="C:membrane"/>
    <property type="evidence" value="ECO:0007669"/>
    <property type="project" value="UniProtKB-SubCell"/>
</dbReference>
<dbReference type="InterPro" id="IPR020846">
    <property type="entry name" value="MFS_dom"/>
</dbReference>
<evidence type="ECO:0000256" key="3">
    <source>
        <dbReference type="ARBA" id="ARBA00022989"/>
    </source>
</evidence>
<dbReference type="InterPro" id="IPR050382">
    <property type="entry name" value="MFS_Na/Anion_cotransporter"/>
</dbReference>
<organism evidence="7 8">
    <name type="scientific">Caerostris darwini</name>
    <dbReference type="NCBI Taxonomy" id="1538125"/>
    <lineage>
        <taxon>Eukaryota</taxon>
        <taxon>Metazoa</taxon>
        <taxon>Ecdysozoa</taxon>
        <taxon>Arthropoda</taxon>
        <taxon>Chelicerata</taxon>
        <taxon>Arachnida</taxon>
        <taxon>Araneae</taxon>
        <taxon>Araneomorphae</taxon>
        <taxon>Entelegynae</taxon>
        <taxon>Araneoidea</taxon>
        <taxon>Araneidae</taxon>
        <taxon>Caerostris</taxon>
    </lineage>
</organism>
<keyword evidence="4 5" id="KW-0472">Membrane</keyword>
<evidence type="ECO:0000313" key="8">
    <source>
        <dbReference type="Proteomes" id="UP001054837"/>
    </source>
</evidence>
<evidence type="ECO:0000256" key="1">
    <source>
        <dbReference type="ARBA" id="ARBA00004141"/>
    </source>
</evidence>
<gene>
    <name evidence="7" type="primary">SLC17A5</name>
    <name evidence="7" type="ORF">CDAR_114891</name>
</gene>
<protein>
    <recommendedName>
        <fullName evidence="6">Major facilitator superfamily (MFS) profile domain-containing protein</fullName>
    </recommendedName>
</protein>
<dbReference type="Gene3D" id="1.20.1250.20">
    <property type="entry name" value="MFS general substrate transporter like domains"/>
    <property type="match status" value="1"/>
</dbReference>
<evidence type="ECO:0000256" key="5">
    <source>
        <dbReference type="SAM" id="Phobius"/>
    </source>
</evidence>
<reference evidence="7 8" key="1">
    <citation type="submission" date="2021-06" db="EMBL/GenBank/DDBJ databases">
        <title>Caerostris darwini draft genome.</title>
        <authorList>
            <person name="Kono N."/>
            <person name="Arakawa K."/>
        </authorList>
    </citation>
    <scope>NUCLEOTIDE SEQUENCE [LARGE SCALE GENOMIC DNA]</scope>
</reference>
<proteinExistence type="predicted"/>
<dbReference type="PANTHER" id="PTHR11662">
    <property type="entry name" value="SOLUTE CARRIER FAMILY 17"/>
    <property type="match status" value="1"/>
</dbReference>
<evidence type="ECO:0000259" key="6">
    <source>
        <dbReference type="PROSITE" id="PS50850"/>
    </source>
</evidence>
<comment type="caution">
    <text evidence="7">The sequence shown here is derived from an EMBL/GenBank/DDBJ whole genome shotgun (WGS) entry which is preliminary data.</text>
</comment>
<evidence type="ECO:0000256" key="2">
    <source>
        <dbReference type="ARBA" id="ARBA00022692"/>
    </source>
</evidence>
<dbReference type="EMBL" id="BPLQ01005184">
    <property type="protein sequence ID" value="GIY13175.1"/>
    <property type="molecule type" value="Genomic_DNA"/>
</dbReference>
<feature type="transmembrane region" description="Helical" evidence="5">
    <location>
        <begin position="163"/>
        <end position="183"/>
    </location>
</feature>
<dbReference type="GO" id="GO:0006820">
    <property type="term" value="P:monoatomic anion transport"/>
    <property type="evidence" value="ECO:0007669"/>
    <property type="project" value="TreeGrafter"/>
</dbReference>
<feature type="transmembrane region" description="Helical" evidence="5">
    <location>
        <begin position="62"/>
        <end position="90"/>
    </location>
</feature>
<dbReference type="Proteomes" id="UP001054837">
    <property type="component" value="Unassembled WGS sequence"/>
</dbReference>
<dbReference type="Pfam" id="PF07690">
    <property type="entry name" value="MFS_1"/>
    <property type="match status" value="1"/>
</dbReference>
<dbReference type="PANTHER" id="PTHR11662:SF399">
    <property type="entry name" value="FI19708P1-RELATED"/>
    <property type="match status" value="1"/>
</dbReference>
<feature type="domain" description="Major facilitator superfamily (MFS) profile" evidence="6">
    <location>
        <begin position="64"/>
        <end position="422"/>
    </location>
</feature>
<dbReference type="GO" id="GO:0022857">
    <property type="term" value="F:transmembrane transporter activity"/>
    <property type="evidence" value="ECO:0007669"/>
    <property type="project" value="InterPro"/>
</dbReference>
<dbReference type="AlphaFoldDB" id="A0AAV4QYG9"/>
<feature type="transmembrane region" description="Helical" evidence="5">
    <location>
        <begin position="224"/>
        <end position="246"/>
    </location>
</feature>
<keyword evidence="8" id="KW-1185">Reference proteome</keyword>
<accession>A0AAV4QYG9</accession>
<evidence type="ECO:0000256" key="4">
    <source>
        <dbReference type="ARBA" id="ARBA00023136"/>
    </source>
</evidence>
<dbReference type="FunFam" id="1.20.1250.20:FF:000532">
    <property type="entry name" value="SLC (SoLute Carrier) homolog"/>
    <property type="match status" value="1"/>
</dbReference>
<feature type="transmembrane region" description="Helical" evidence="5">
    <location>
        <begin position="189"/>
        <end position="212"/>
    </location>
</feature>
<evidence type="ECO:0000313" key="7">
    <source>
        <dbReference type="EMBL" id="GIY13175.1"/>
    </source>
</evidence>
<name>A0AAV4QYG9_9ARAC</name>
<dbReference type="InterPro" id="IPR011701">
    <property type="entry name" value="MFS"/>
</dbReference>
<dbReference type="InterPro" id="IPR036259">
    <property type="entry name" value="MFS_trans_sf"/>
</dbReference>
<feature type="transmembrane region" description="Helical" evidence="5">
    <location>
        <begin position="258"/>
        <end position="278"/>
    </location>
</feature>
<feature type="transmembrane region" description="Helical" evidence="5">
    <location>
        <begin position="322"/>
        <end position="346"/>
    </location>
</feature>
<feature type="transmembrane region" description="Helical" evidence="5">
    <location>
        <begin position="133"/>
        <end position="151"/>
    </location>
</feature>
<dbReference type="SUPFAM" id="SSF103473">
    <property type="entry name" value="MFS general substrate transporter"/>
    <property type="match status" value="1"/>
</dbReference>
<comment type="subcellular location">
    <subcellularLocation>
        <location evidence="1">Membrane</location>
        <topology evidence="1">Multi-pass membrane protein</topology>
    </subcellularLocation>
</comment>
<keyword evidence="3 5" id="KW-1133">Transmembrane helix</keyword>